<name>A0A9X2WF55_9GAMM</name>
<dbReference type="AlphaFoldDB" id="A0A9X2WF55"/>
<dbReference type="SUPFAM" id="SSF111369">
    <property type="entry name" value="HlyD-like secretion proteins"/>
    <property type="match status" value="1"/>
</dbReference>
<keyword evidence="2" id="KW-0472">Membrane</keyword>
<accession>A0A9X2WF55</accession>
<dbReference type="PANTHER" id="PTHR30469">
    <property type="entry name" value="MULTIDRUG RESISTANCE PROTEIN MDTA"/>
    <property type="match status" value="1"/>
</dbReference>
<dbReference type="NCBIfam" id="TIGR01730">
    <property type="entry name" value="RND_mfp"/>
    <property type="match status" value="1"/>
</dbReference>
<dbReference type="Gene3D" id="2.40.50.100">
    <property type="match status" value="1"/>
</dbReference>
<evidence type="ECO:0000256" key="1">
    <source>
        <dbReference type="ARBA" id="ARBA00009477"/>
    </source>
</evidence>
<evidence type="ECO:0000259" key="3">
    <source>
        <dbReference type="Pfam" id="PF25917"/>
    </source>
</evidence>
<dbReference type="Gene3D" id="1.10.287.470">
    <property type="entry name" value="Helix hairpin bin"/>
    <property type="match status" value="1"/>
</dbReference>
<reference evidence="4" key="2">
    <citation type="submission" date="2022-08" db="EMBL/GenBank/DDBJ databases">
        <authorList>
            <person name="Dong C."/>
        </authorList>
    </citation>
    <scope>NUCLEOTIDE SEQUENCE</scope>
    <source>
        <strain evidence="4">59MF3M-4</strain>
    </source>
</reference>
<dbReference type="InterPro" id="IPR058625">
    <property type="entry name" value="MdtA-like_BSH"/>
</dbReference>
<dbReference type="Pfam" id="PF25917">
    <property type="entry name" value="BSH_RND"/>
    <property type="match status" value="1"/>
</dbReference>
<dbReference type="GO" id="GO:0015562">
    <property type="term" value="F:efflux transmembrane transporter activity"/>
    <property type="evidence" value="ECO:0007669"/>
    <property type="project" value="TreeGrafter"/>
</dbReference>
<proteinExistence type="inferred from homology"/>
<evidence type="ECO:0000313" key="4">
    <source>
        <dbReference type="EMBL" id="MCT7359021.1"/>
    </source>
</evidence>
<gene>
    <name evidence="4" type="ORF">NYR02_08320</name>
</gene>
<evidence type="ECO:0000313" key="5">
    <source>
        <dbReference type="Proteomes" id="UP001147830"/>
    </source>
</evidence>
<comment type="similarity">
    <text evidence="1">Belongs to the membrane fusion protein (MFP) (TC 8.A.1) family.</text>
</comment>
<sequence length="392" mass="42709">MPDVFSASSTDNRRPHKIRPIAVWLTAVLALLLIAALLVLQAPLPATQTPASMAPSVPVISVVAQDITIPVHSQGHVRMAREFYLSSQVQGQVQYVSEHFINGQQVQQGELLLSIDAAPYELEVRQHQANLDSRLLQLEEIRAQAEVARQQASENDFARYIPHLRMANSQVAAARAALQYAQQQLRDTRIYAAVSGRIARATIQPGQQVSPAMVLGVIYDDNWQEIRLPVSDHEAQLLGIRPGTEKPLPAVTLTTAGGTKIPAQITGSEAGRDAFQQIILLARPQYSADITPLLPGTFVEAEILSPVITGISRIPRSALQAGNHLLMVDQQHLLHDVNANLLYAGKDQLYLRNKFSTPVLLVNSSRHALLPGSQIIPVNTGSREQLATAAGE</sequence>
<dbReference type="GO" id="GO:1990281">
    <property type="term" value="C:efflux pump complex"/>
    <property type="evidence" value="ECO:0007669"/>
    <property type="project" value="TreeGrafter"/>
</dbReference>
<dbReference type="RefSeq" id="WP_260975910.1">
    <property type="nucleotide sequence ID" value="NZ_JAOANI010000015.1"/>
</dbReference>
<dbReference type="Gene3D" id="2.40.30.170">
    <property type="match status" value="1"/>
</dbReference>
<keyword evidence="5" id="KW-1185">Reference proteome</keyword>
<reference evidence="4" key="1">
    <citation type="journal article" date="2022" name="Front. Microbiol.">
        <title>Genome-based taxonomic rearrangement of Oceanobacter-related bacteria including the description of Thalassolituus hydrocarbonoclasticus sp. nov. and Thalassolituus pacificus sp. nov. and emended description of the genus Thalassolituus.</title>
        <authorList>
            <person name="Dong C."/>
            <person name="Wei L."/>
            <person name="Wang J."/>
            <person name="Lai Q."/>
            <person name="Huang Z."/>
            <person name="Shao Z."/>
        </authorList>
    </citation>
    <scope>NUCLEOTIDE SEQUENCE</scope>
    <source>
        <strain evidence="4">59MF3M-4</strain>
    </source>
</reference>
<comment type="caution">
    <text evidence="4">The sequence shown here is derived from an EMBL/GenBank/DDBJ whole genome shotgun (WGS) entry which is preliminary data.</text>
</comment>
<feature type="domain" description="Multidrug resistance protein MdtA-like barrel-sandwich hybrid" evidence="3">
    <location>
        <begin position="85"/>
        <end position="212"/>
    </location>
</feature>
<keyword evidence="2" id="KW-0812">Transmembrane</keyword>
<dbReference type="Proteomes" id="UP001147830">
    <property type="component" value="Unassembled WGS sequence"/>
</dbReference>
<keyword evidence="2" id="KW-1133">Transmembrane helix</keyword>
<organism evidence="4 5">
    <name type="scientific">Thalassolituus pacificus</name>
    <dbReference type="NCBI Taxonomy" id="2975440"/>
    <lineage>
        <taxon>Bacteria</taxon>
        <taxon>Pseudomonadati</taxon>
        <taxon>Pseudomonadota</taxon>
        <taxon>Gammaproteobacteria</taxon>
        <taxon>Oceanospirillales</taxon>
        <taxon>Oceanospirillaceae</taxon>
        <taxon>Thalassolituus</taxon>
    </lineage>
</organism>
<dbReference type="InterPro" id="IPR006143">
    <property type="entry name" value="RND_pump_MFP"/>
</dbReference>
<feature type="transmembrane region" description="Helical" evidence="2">
    <location>
        <begin position="21"/>
        <end position="40"/>
    </location>
</feature>
<protein>
    <submittedName>
        <fullName evidence="4">Efflux RND transporter periplasmic adaptor subunit</fullName>
    </submittedName>
</protein>
<evidence type="ECO:0000256" key="2">
    <source>
        <dbReference type="SAM" id="Phobius"/>
    </source>
</evidence>
<dbReference type="EMBL" id="JAOANI010000015">
    <property type="protein sequence ID" value="MCT7359021.1"/>
    <property type="molecule type" value="Genomic_DNA"/>
</dbReference>